<keyword evidence="2" id="KW-1185">Reference proteome</keyword>
<proteinExistence type="predicted"/>
<dbReference type="Proteomes" id="UP000282876">
    <property type="component" value="Unassembled WGS sequence"/>
</dbReference>
<name>A0A437AHC2_9MICR</name>
<comment type="caution">
    <text evidence="1">The sequence shown here is derived from an EMBL/GenBank/DDBJ whole genome shotgun (WGS) entry which is preliminary data.</text>
</comment>
<reference evidence="1 2" key="1">
    <citation type="submission" date="2018-10" db="EMBL/GenBank/DDBJ databases">
        <title>Draft genome sequence of the microsporidian Tubulinosema ratisbonensis.</title>
        <authorList>
            <person name="Polonais V."/>
            <person name="Peyretaillade E."/>
            <person name="Niehus S."/>
            <person name="Wawrzyniak I."/>
            <person name="Franchet A."/>
            <person name="Gaspin C."/>
            <person name="Reichstadt M."/>
            <person name="Belser C."/>
            <person name="Labadie K."/>
            <person name="Delbac F."/>
            <person name="Ferrandon D."/>
        </authorList>
    </citation>
    <scope>NUCLEOTIDE SEQUENCE [LARGE SCALE GENOMIC DNA]</scope>
    <source>
        <strain evidence="1 2">Franzen</strain>
    </source>
</reference>
<accession>A0A437AHC2</accession>
<sequence>FSVYSLYFKSTKFLDLRNEKMALIYFNLKKQNKNLALSNSLLKISYLFDKSDDLLNKAVESIPRDVLDMFLSFYKINESQELFSLALNCDINLLKKMTWTEFNLGNFQGMRNVSKEKLYNFLKEFLFNNKRYS</sequence>
<feature type="non-terminal residue" evidence="1">
    <location>
        <position position="1"/>
    </location>
</feature>
<protein>
    <submittedName>
        <fullName evidence="1">Uncharacterized protein</fullName>
    </submittedName>
</protein>
<organism evidence="1 2">
    <name type="scientific">Tubulinosema ratisbonensis</name>
    <dbReference type="NCBI Taxonomy" id="291195"/>
    <lineage>
        <taxon>Eukaryota</taxon>
        <taxon>Fungi</taxon>
        <taxon>Fungi incertae sedis</taxon>
        <taxon>Microsporidia</taxon>
        <taxon>Tubulinosematoidea</taxon>
        <taxon>Tubulinosematidae</taxon>
        <taxon>Tubulinosema</taxon>
    </lineage>
</organism>
<dbReference type="VEuPathDB" id="MicrosporidiaDB:TUBRATIS_30320"/>
<evidence type="ECO:0000313" key="2">
    <source>
        <dbReference type="Proteomes" id="UP000282876"/>
    </source>
</evidence>
<dbReference type="AlphaFoldDB" id="A0A437AHC2"/>
<dbReference type="EMBL" id="RCSS01000852">
    <property type="protein sequence ID" value="RVD90541.1"/>
    <property type="molecule type" value="Genomic_DNA"/>
</dbReference>
<evidence type="ECO:0000313" key="1">
    <source>
        <dbReference type="EMBL" id="RVD90541.1"/>
    </source>
</evidence>
<gene>
    <name evidence="1" type="ORF">TUBRATIS_30320</name>
</gene>